<feature type="domain" description="Heterokaryon incompatibility" evidence="2">
    <location>
        <begin position="188"/>
        <end position="328"/>
    </location>
</feature>
<dbReference type="Proteomes" id="UP000800041">
    <property type="component" value="Unassembled WGS sequence"/>
</dbReference>
<keyword evidence="4" id="KW-1185">Reference proteome</keyword>
<dbReference type="OrthoDB" id="3677409at2759"/>
<evidence type="ECO:0000313" key="4">
    <source>
        <dbReference type="Proteomes" id="UP000800041"/>
    </source>
</evidence>
<keyword evidence="1" id="KW-1133">Transmembrane helix</keyword>
<proteinExistence type="predicted"/>
<feature type="transmembrane region" description="Helical" evidence="1">
    <location>
        <begin position="12"/>
        <end position="45"/>
    </location>
</feature>
<dbReference type="InterPro" id="IPR010730">
    <property type="entry name" value="HET"/>
</dbReference>
<dbReference type="PANTHER" id="PTHR24148">
    <property type="entry name" value="ANKYRIN REPEAT DOMAIN-CONTAINING PROTEIN 39 HOMOLOG-RELATED"/>
    <property type="match status" value="1"/>
</dbReference>
<protein>
    <submittedName>
        <fullName evidence="3">HET-domain-containing protein</fullName>
    </submittedName>
</protein>
<accession>A0A6G1HB06</accession>
<dbReference type="Pfam" id="PF06985">
    <property type="entry name" value="HET"/>
    <property type="match status" value="1"/>
</dbReference>
<reference evidence="3" key="1">
    <citation type="journal article" date="2020" name="Stud. Mycol.">
        <title>101 Dothideomycetes genomes: a test case for predicting lifestyles and emergence of pathogens.</title>
        <authorList>
            <person name="Haridas S."/>
            <person name="Albert R."/>
            <person name="Binder M."/>
            <person name="Bloem J."/>
            <person name="Labutti K."/>
            <person name="Salamov A."/>
            <person name="Andreopoulos B."/>
            <person name="Baker S."/>
            <person name="Barry K."/>
            <person name="Bills G."/>
            <person name="Bluhm B."/>
            <person name="Cannon C."/>
            <person name="Castanera R."/>
            <person name="Culley D."/>
            <person name="Daum C."/>
            <person name="Ezra D."/>
            <person name="Gonzalez J."/>
            <person name="Henrissat B."/>
            <person name="Kuo A."/>
            <person name="Liang C."/>
            <person name="Lipzen A."/>
            <person name="Lutzoni F."/>
            <person name="Magnuson J."/>
            <person name="Mondo S."/>
            <person name="Nolan M."/>
            <person name="Ohm R."/>
            <person name="Pangilinan J."/>
            <person name="Park H.-J."/>
            <person name="Ramirez L."/>
            <person name="Alfaro M."/>
            <person name="Sun H."/>
            <person name="Tritt A."/>
            <person name="Yoshinaga Y."/>
            <person name="Zwiers L.-H."/>
            <person name="Turgeon B."/>
            <person name="Goodwin S."/>
            <person name="Spatafora J."/>
            <person name="Crous P."/>
            <person name="Grigoriev I."/>
        </authorList>
    </citation>
    <scope>NUCLEOTIDE SEQUENCE</scope>
    <source>
        <strain evidence="3">CBS 113979</strain>
    </source>
</reference>
<keyword evidence="1" id="KW-0472">Membrane</keyword>
<keyword evidence="1" id="KW-0812">Transmembrane</keyword>
<evidence type="ECO:0000256" key="1">
    <source>
        <dbReference type="SAM" id="Phobius"/>
    </source>
</evidence>
<evidence type="ECO:0000259" key="2">
    <source>
        <dbReference type="Pfam" id="PF06985"/>
    </source>
</evidence>
<name>A0A6G1HB06_9PEZI</name>
<dbReference type="InterPro" id="IPR052895">
    <property type="entry name" value="HetReg/Transcr_Mod"/>
</dbReference>
<dbReference type="EMBL" id="ML977143">
    <property type="protein sequence ID" value="KAF1990199.1"/>
    <property type="molecule type" value="Genomic_DNA"/>
</dbReference>
<dbReference type="AlphaFoldDB" id="A0A6G1HB06"/>
<dbReference type="PANTHER" id="PTHR24148:SF64">
    <property type="entry name" value="HETEROKARYON INCOMPATIBILITY DOMAIN-CONTAINING PROTEIN"/>
    <property type="match status" value="1"/>
</dbReference>
<sequence>MTRRTASDVLRSLLGILLLFNYYFFFIWSGAFVFIGIPFVIIVGAAPNSPGWVYLAYFFGFSFVVLVALFWMEMTYGIHNDIKAMFRDNVCDSTVVGGKENYQLEALSPKQSLIVPKTDAPFDPTNEPVVGQVQATSITAVNLSSPVYSPLGDTEIRLLKFSSSDASGDVLDIELIHLPLLSAGARGYAALSYTWGLEPPDVNLRLNKTDFKVRPSLERILRRICRLGYDLLWVDAICINQNDRAECSAQVLRMSGIFATARPVLVPFNMAEEHTNRLIHITSLINIAIKPEKQGEQVAELSRDGQYQTAVQAFCAQQYWKRMWIIQEFVVGHPVIFLLGAQAVHAEKIMVMMRIFHEQLDAPENKPLETVFRFRERWQKERKQIFLLDALCDTKNSLCSNRHDRVFALLGLVSDGLDFVFETNYSATLDELSLSMARSCIMRQSLSNLLIGACRKEDSVLPSWCPDWFHFDMQQPNRYPSQWHATRRTRENLTISSTIIKTSAHFLGAIQSLGYSQSDVASTAYPKHNPVWHENCQVVGGKARLWFGRATSGTYRERQKSRTMRNRAYCWRLLFHPKYDVDPGVQSQKNNLAQWLRSNREFCAGGRKLLHHATRADLSMESAVVKCSSWLLKPARLRHRRLRWLPGGSPPHPFDIFKEIVLKNLRLMCLEDASYGIGWAHEKADLNDHVFLIPGCSMPVILRVKPDRWTIAAEYFTESLLS</sequence>
<organism evidence="3 4">
    <name type="scientific">Aulographum hederae CBS 113979</name>
    <dbReference type="NCBI Taxonomy" id="1176131"/>
    <lineage>
        <taxon>Eukaryota</taxon>
        <taxon>Fungi</taxon>
        <taxon>Dikarya</taxon>
        <taxon>Ascomycota</taxon>
        <taxon>Pezizomycotina</taxon>
        <taxon>Dothideomycetes</taxon>
        <taxon>Pleosporomycetidae</taxon>
        <taxon>Aulographales</taxon>
        <taxon>Aulographaceae</taxon>
    </lineage>
</organism>
<gene>
    <name evidence="3" type="ORF">K402DRAFT_371265</name>
</gene>
<feature type="transmembrane region" description="Helical" evidence="1">
    <location>
        <begin position="51"/>
        <end position="72"/>
    </location>
</feature>
<evidence type="ECO:0000313" key="3">
    <source>
        <dbReference type="EMBL" id="KAF1990199.1"/>
    </source>
</evidence>